<dbReference type="Pfam" id="PF16461">
    <property type="entry name" value="Phage_TTP_12"/>
    <property type="match status" value="1"/>
</dbReference>
<accession>A0AAU7LFX7</accession>
<name>A0AAU7LFX7_9BURK</name>
<dbReference type="RefSeq" id="WP_313657438.1">
    <property type="nucleotide sequence ID" value="NZ_CP157584.1"/>
</dbReference>
<dbReference type="InterPro" id="IPR032494">
    <property type="entry name" value="Phage_TTP_N"/>
</dbReference>
<feature type="domain" description="Lambda phage tail tube protein N-terminal" evidence="1">
    <location>
        <begin position="53"/>
        <end position="147"/>
    </location>
</feature>
<dbReference type="AlphaFoldDB" id="A0AAU7LFX7"/>
<proteinExistence type="predicted"/>
<protein>
    <submittedName>
        <fullName evidence="2">Phage tail tube protein</fullName>
    </submittedName>
</protein>
<gene>
    <name evidence="2" type="ORF">ABFG95_06815</name>
</gene>
<reference evidence="2" key="1">
    <citation type="submission" date="2024-05" db="EMBL/GenBank/DDBJ databases">
        <title>Transcriptome analysis of the degradation process of organic nitrogen by two heterotrophic nitrifying and aerobic denitrifying bacteria, Achromobacter sp. HNDS-1 and Enterobacter sp. HNDS-6.</title>
        <authorList>
            <person name="Huang Y."/>
        </authorList>
    </citation>
    <scope>NUCLEOTIDE SEQUENCE</scope>
    <source>
        <strain evidence="2">HNDS-1</strain>
    </source>
</reference>
<dbReference type="KEGG" id="achh:ABFG95_06815"/>
<dbReference type="Gene3D" id="4.10.410.40">
    <property type="match status" value="1"/>
</dbReference>
<dbReference type="EMBL" id="CP157584">
    <property type="protein sequence ID" value="XBP00182.1"/>
    <property type="molecule type" value="Genomic_DNA"/>
</dbReference>
<evidence type="ECO:0000259" key="1">
    <source>
        <dbReference type="Pfam" id="PF16461"/>
    </source>
</evidence>
<evidence type="ECO:0000313" key="2">
    <source>
        <dbReference type="EMBL" id="XBP00182.1"/>
    </source>
</evidence>
<sequence>MASSNVSQYTRTQGTQLEVSTTATEDLSAAGTTYADLAVTIKDPNFQGGQTTEIDVTVLKSTAKEYALGLDDNGTFSMSGNWKSGDPAQAALVSARSDKKTRAFRVTFADGSKFEFLGLVTQYQWQGQLDNIISATFNVRVTGAVKMTEAPTQPPTGGSK</sequence>
<organism evidence="2">
    <name type="scientific">Achromobacter sp. HNDS-1</name>
    <dbReference type="NCBI Taxonomy" id="3151598"/>
    <lineage>
        <taxon>Bacteria</taxon>
        <taxon>Pseudomonadati</taxon>
        <taxon>Pseudomonadota</taxon>
        <taxon>Betaproteobacteria</taxon>
        <taxon>Burkholderiales</taxon>
        <taxon>Alcaligenaceae</taxon>
        <taxon>Achromobacter</taxon>
    </lineage>
</organism>